<dbReference type="Pfam" id="PF00775">
    <property type="entry name" value="Dioxygenase_C"/>
    <property type="match status" value="1"/>
</dbReference>
<proteinExistence type="inferred from homology"/>
<evidence type="ECO:0000256" key="3">
    <source>
        <dbReference type="ARBA" id="ARBA00023002"/>
    </source>
</evidence>
<feature type="domain" description="Intradiol ring-cleavage dioxygenases" evidence="4">
    <location>
        <begin position="21"/>
        <end position="181"/>
    </location>
</feature>
<keyword evidence="3" id="KW-0560">Oxidoreductase</keyword>
<evidence type="ECO:0000259" key="4">
    <source>
        <dbReference type="Pfam" id="PF00775"/>
    </source>
</evidence>
<dbReference type="Proteomes" id="UP000308652">
    <property type="component" value="Unassembled WGS sequence"/>
</dbReference>
<sequence length="219" mass="23921">MLVDSINNAKPPGVTESTVLGPFFTADAHEFQNGESIASEGKGDYLYVEGRILNTAGEPIANAIIDTWETDGHGLYDTQYTNRLEPDCRGRLHSAADGTYSFRAVVPVPYPIPDDGPVGVLVRSLGRHMYRPAHLHMMIEAPGYEKLTTALYFNGDPYLTTDAVFGVKQSLIVDTQLITDTEVTKARGFPEAKAHALLQRDFILATPAEAEGARKAKKL</sequence>
<dbReference type="EMBL" id="ML213594">
    <property type="protein sequence ID" value="TFK41773.1"/>
    <property type="molecule type" value="Genomic_DNA"/>
</dbReference>
<dbReference type="InterPro" id="IPR050770">
    <property type="entry name" value="Intradiol_RC_Dioxygenase"/>
</dbReference>
<dbReference type="AlphaFoldDB" id="A0A5C3MAJ9"/>
<protein>
    <submittedName>
        <fullName evidence="5">Intradiol ring-cleavage dioxygenase</fullName>
    </submittedName>
</protein>
<reference evidence="5 6" key="1">
    <citation type="journal article" date="2019" name="Nat. Ecol. Evol.">
        <title>Megaphylogeny resolves global patterns of mushroom evolution.</title>
        <authorList>
            <person name="Varga T."/>
            <person name="Krizsan K."/>
            <person name="Foldi C."/>
            <person name="Dima B."/>
            <person name="Sanchez-Garcia M."/>
            <person name="Sanchez-Ramirez S."/>
            <person name="Szollosi G.J."/>
            <person name="Szarkandi J.G."/>
            <person name="Papp V."/>
            <person name="Albert L."/>
            <person name="Andreopoulos W."/>
            <person name="Angelini C."/>
            <person name="Antonin V."/>
            <person name="Barry K.W."/>
            <person name="Bougher N.L."/>
            <person name="Buchanan P."/>
            <person name="Buyck B."/>
            <person name="Bense V."/>
            <person name="Catcheside P."/>
            <person name="Chovatia M."/>
            <person name="Cooper J."/>
            <person name="Damon W."/>
            <person name="Desjardin D."/>
            <person name="Finy P."/>
            <person name="Geml J."/>
            <person name="Haridas S."/>
            <person name="Hughes K."/>
            <person name="Justo A."/>
            <person name="Karasinski D."/>
            <person name="Kautmanova I."/>
            <person name="Kiss B."/>
            <person name="Kocsube S."/>
            <person name="Kotiranta H."/>
            <person name="LaButti K.M."/>
            <person name="Lechner B.E."/>
            <person name="Liimatainen K."/>
            <person name="Lipzen A."/>
            <person name="Lukacs Z."/>
            <person name="Mihaltcheva S."/>
            <person name="Morgado L.N."/>
            <person name="Niskanen T."/>
            <person name="Noordeloos M.E."/>
            <person name="Ohm R.A."/>
            <person name="Ortiz-Santana B."/>
            <person name="Ovrebo C."/>
            <person name="Racz N."/>
            <person name="Riley R."/>
            <person name="Savchenko A."/>
            <person name="Shiryaev A."/>
            <person name="Soop K."/>
            <person name="Spirin V."/>
            <person name="Szebenyi C."/>
            <person name="Tomsovsky M."/>
            <person name="Tulloss R.E."/>
            <person name="Uehling J."/>
            <person name="Grigoriev I.V."/>
            <person name="Vagvolgyi C."/>
            <person name="Papp T."/>
            <person name="Martin F.M."/>
            <person name="Miettinen O."/>
            <person name="Hibbett D.S."/>
            <person name="Nagy L.G."/>
        </authorList>
    </citation>
    <scope>NUCLEOTIDE SEQUENCE [LARGE SCALE GENOMIC DNA]</scope>
    <source>
        <strain evidence="5 6">CBS 166.37</strain>
    </source>
</reference>
<evidence type="ECO:0000256" key="1">
    <source>
        <dbReference type="ARBA" id="ARBA00007825"/>
    </source>
</evidence>
<dbReference type="PANTHER" id="PTHR33711:SF7">
    <property type="entry name" value="INTRADIOL RING-CLEAVAGE DIOXYGENASES DOMAIN-CONTAINING PROTEIN-RELATED"/>
    <property type="match status" value="1"/>
</dbReference>
<keyword evidence="2 5" id="KW-0223">Dioxygenase</keyword>
<evidence type="ECO:0000313" key="6">
    <source>
        <dbReference type="Proteomes" id="UP000308652"/>
    </source>
</evidence>
<keyword evidence="6" id="KW-1185">Reference proteome</keyword>
<dbReference type="OrthoDB" id="5238185at2759"/>
<evidence type="ECO:0000313" key="5">
    <source>
        <dbReference type="EMBL" id="TFK41773.1"/>
    </source>
</evidence>
<dbReference type="Gene3D" id="2.60.130.10">
    <property type="entry name" value="Aromatic compound dioxygenase"/>
    <property type="match status" value="1"/>
</dbReference>
<organism evidence="5 6">
    <name type="scientific">Crucibulum laeve</name>
    <dbReference type="NCBI Taxonomy" id="68775"/>
    <lineage>
        <taxon>Eukaryota</taxon>
        <taxon>Fungi</taxon>
        <taxon>Dikarya</taxon>
        <taxon>Basidiomycota</taxon>
        <taxon>Agaricomycotina</taxon>
        <taxon>Agaricomycetes</taxon>
        <taxon>Agaricomycetidae</taxon>
        <taxon>Agaricales</taxon>
        <taxon>Agaricineae</taxon>
        <taxon>Nidulariaceae</taxon>
        <taxon>Crucibulum</taxon>
    </lineage>
</organism>
<dbReference type="PANTHER" id="PTHR33711">
    <property type="entry name" value="DIOXYGENASE, PUTATIVE (AFU_ORTHOLOGUE AFUA_2G02910)-RELATED"/>
    <property type="match status" value="1"/>
</dbReference>
<gene>
    <name evidence="5" type="ORF">BDQ12DRAFT_678463</name>
</gene>
<dbReference type="InterPro" id="IPR000627">
    <property type="entry name" value="Intradiol_dOase_C"/>
</dbReference>
<dbReference type="GO" id="GO:0008199">
    <property type="term" value="F:ferric iron binding"/>
    <property type="evidence" value="ECO:0007669"/>
    <property type="project" value="InterPro"/>
</dbReference>
<comment type="similarity">
    <text evidence="1">Belongs to the intradiol ring-cleavage dioxygenase family.</text>
</comment>
<accession>A0A5C3MAJ9</accession>
<evidence type="ECO:0000256" key="2">
    <source>
        <dbReference type="ARBA" id="ARBA00022964"/>
    </source>
</evidence>
<dbReference type="GO" id="GO:0016702">
    <property type="term" value="F:oxidoreductase activity, acting on single donors with incorporation of molecular oxygen, incorporation of two atoms of oxygen"/>
    <property type="evidence" value="ECO:0007669"/>
    <property type="project" value="InterPro"/>
</dbReference>
<dbReference type="SUPFAM" id="SSF49482">
    <property type="entry name" value="Aromatic compound dioxygenase"/>
    <property type="match status" value="1"/>
</dbReference>
<dbReference type="STRING" id="68775.A0A5C3MAJ9"/>
<dbReference type="InterPro" id="IPR015889">
    <property type="entry name" value="Intradiol_dOase_core"/>
</dbReference>
<name>A0A5C3MAJ9_9AGAR</name>